<keyword evidence="3" id="KW-1185">Reference proteome</keyword>
<feature type="compositionally biased region" description="Polar residues" evidence="1">
    <location>
        <begin position="304"/>
        <end position="322"/>
    </location>
</feature>
<proteinExistence type="predicted"/>
<dbReference type="AlphaFoldDB" id="A0AAD6J1X9"/>
<comment type="caution">
    <text evidence="2">The sequence shown here is derived from an EMBL/GenBank/DDBJ whole genome shotgun (WGS) entry which is preliminary data.</text>
</comment>
<feature type="compositionally biased region" description="Polar residues" evidence="1">
    <location>
        <begin position="247"/>
        <end position="256"/>
    </location>
</feature>
<feature type="region of interest" description="Disordered" evidence="1">
    <location>
        <begin position="104"/>
        <end position="395"/>
    </location>
</feature>
<feature type="compositionally biased region" description="Basic and acidic residues" evidence="1">
    <location>
        <begin position="184"/>
        <end position="199"/>
    </location>
</feature>
<evidence type="ECO:0000313" key="2">
    <source>
        <dbReference type="EMBL" id="KAJ6262292.1"/>
    </source>
</evidence>
<protein>
    <submittedName>
        <fullName evidence="2">Uncharacterized protein</fullName>
    </submittedName>
</protein>
<accession>A0AAD6J1X9</accession>
<evidence type="ECO:0000256" key="1">
    <source>
        <dbReference type="SAM" id="MobiDB-lite"/>
    </source>
</evidence>
<feature type="compositionally biased region" description="Basic residues" evidence="1">
    <location>
        <begin position="150"/>
        <end position="166"/>
    </location>
</feature>
<organism evidence="2 3">
    <name type="scientific">Drechslerella dactyloides</name>
    <name type="common">Nematode-trapping fungus</name>
    <name type="synonym">Arthrobotrys dactyloides</name>
    <dbReference type="NCBI Taxonomy" id="74499"/>
    <lineage>
        <taxon>Eukaryota</taxon>
        <taxon>Fungi</taxon>
        <taxon>Dikarya</taxon>
        <taxon>Ascomycota</taxon>
        <taxon>Pezizomycotina</taxon>
        <taxon>Orbiliomycetes</taxon>
        <taxon>Orbiliales</taxon>
        <taxon>Orbiliaceae</taxon>
        <taxon>Drechslerella</taxon>
    </lineage>
</organism>
<feature type="compositionally biased region" description="Basic residues" evidence="1">
    <location>
        <begin position="368"/>
        <end position="380"/>
    </location>
</feature>
<dbReference type="Proteomes" id="UP001221413">
    <property type="component" value="Unassembled WGS sequence"/>
</dbReference>
<gene>
    <name evidence="2" type="ORF">Dda_3099</name>
</gene>
<feature type="compositionally biased region" description="Basic residues" evidence="1">
    <location>
        <begin position="268"/>
        <end position="278"/>
    </location>
</feature>
<name>A0AAD6J1X9_DREDA</name>
<feature type="compositionally biased region" description="Low complexity" evidence="1">
    <location>
        <begin position="257"/>
        <end position="267"/>
    </location>
</feature>
<sequence length="431" mass="48629">MAEPTTLAPALGTSLAEINSLVDKYLTYPNDIELSQQTLDRLKTLIKDTREHMRLFPDEYDPSFKRKVRRQLRTLRVTLRQEKKLLEKDEEDGGFRYTLRLGSRHRRARSVQRVRDGIQTLQDTREEQKRRADSRSRAGSTRRADSNRRAGSRRRAGSVRRSHSQKRTASPADTDSRLPPATRDNARATHLAEESERGRTATRSSISSPSTMAGRVGGWLAKLTITPPSSIHPDTVHPEDEAPAPVQQPSSISRTQSPRPRNPSLSRPSRRRRYKRGRSSAPMRRPPSATKPIPATKASRVQRPASTKRASALPTATVQEAAQTARPPRQPDATSQEPPQSPPIEFYRWGRPPTKGTRPIANDNPHPAAKRLPRPIIKSRPKTETRPTTEINPTIEIRIASENRPVIENRPIIEDRPIIENRPTIEPQADS</sequence>
<reference evidence="2" key="1">
    <citation type="submission" date="2023-01" db="EMBL/GenBank/DDBJ databases">
        <title>The chitinases involved in constricting ring structure development in the nematode-trapping fungus Drechslerella dactyloides.</title>
        <authorList>
            <person name="Wang R."/>
            <person name="Zhang L."/>
            <person name="Tang P."/>
            <person name="Li S."/>
            <person name="Liang L."/>
        </authorList>
    </citation>
    <scope>NUCLEOTIDE SEQUENCE</scope>
    <source>
        <strain evidence="2">YMF1.00031</strain>
    </source>
</reference>
<feature type="compositionally biased region" description="Polar residues" evidence="1">
    <location>
        <begin position="201"/>
        <end position="211"/>
    </location>
</feature>
<evidence type="ECO:0000313" key="3">
    <source>
        <dbReference type="Proteomes" id="UP001221413"/>
    </source>
</evidence>
<feature type="compositionally biased region" description="Basic and acidic residues" evidence="1">
    <location>
        <begin position="123"/>
        <end position="148"/>
    </location>
</feature>
<dbReference type="EMBL" id="JAQGDS010000003">
    <property type="protein sequence ID" value="KAJ6262292.1"/>
    <property type="molecule type" value="Genomic_DNA"/>
</dbReference>